<dbReference type="GO" id="GO:0019288">
    <property type="term" value="P:isopentenyl diphosphate biosynthetic process, methylerythritol 4-phosphate pathway"/>
    <property type="evidence" value="ECO:0007669"/>
    <property type="project" value="UniProtKB-UniRule"/>
</dbReference>
<feature type="binding site" evidence="7">
    <location>
        <position position="278"/>
    </location>
    <ligand>
        <name>[4Fe-4S] cluster</name>
        <dbReference type="ChEBI" id="CHEBI:49883"/>
    </ligand>
</feature>
<keyword evidence="2 7" id="KW-0479">Metal-binding</keyword>
<name>A0A094WER7_9BACT</name>
<evidence type="ECO:0000259" key="9">
    <source>
        <dbReference type="Pfam" id="PF04551"/>
    </source>
</evidence>
<feature type="region of interest" description="Disordered" evidence="8">
    <location>
        <begin position="367"/>
        <end position="389"/>
    </location>
</feature>
<dbReference type="Pfam" id="PF04551">
    <property type="entry name" value="GcpE"/>
    <property type="match status" value="1"/>
</dbReference>
<evidence type="ECO:0000259" key="10">
    <source>
        <dbReference type="Pfam" id="PF26540"/>
    </source>
</evidence>
<dbReference type="EMBL" id="JPGK01000004">
    <property type="protein sequence ID" value="KGA94137.1"/>
    <property type="molecule type" value="Genomic_DNA"/>
</dbReference>
<dbReference type="GO" id="GO:0141197">
    <property type="term" value="F:4-hydroxy-3-methylbut-2-enyl-diphosphate synthase activity (flavodoxin)"/>
    <property type="evidence" value="ECO:0007669"/>
    <property type="project" value="UniProtKB-EC"/>
</dbReference>
<dbReference type="PATRIC" id="fig|178606.4.peg.1298"/>
<evidence type="ECO:0000313" key="11">
    <source>
        <dbReference type="EMBL" id="KGA94137.1"/>
    </source>
</evidence>
<feature type="binding site" evidence="7">
    <location>
        <position position="313"/>
    </location>
    <ligand>
        <name>[4Fe-4S] cluster</name>
        <dbReference type="ChEBI" id="CHEBI:49883"/>
    </ligand>
</feature>
<dbReference type="GO" id="GO:0005506">
    <property type="term" value="F:iron ion binding"/>
    <property type="evidence" value="ECO:0007669"/>
    <property type="project" value="InterPro"/>
</dbReference>
<dbReference type="NCBIfam" id="NF001540">
    <property type="entry name" value="PRK00366.1"/>
    <property type="match status" value="1"/>
</dbReference>
<feature type="domain" description="IspG C-terminal" evidence="10">
    <location>
        <begin position="274"/>
        <end position="361"/>
    </location>
</feature>
<keyword evidence="3 7" id="KW-0560">Oxidoreductase</keyword>
<dbReference type="InterPro" id="IPR058578">
    <property type="entry name" value="IspG_TIM"/>
</dbReference>
<dbReference type="FunFam" id="3.20.20.20:FF:000001">
    <property type="entry name" value="4-hydroxy-3-methylbut-2-en-1-yl diphosphate synthase (flavodoxin)"/>
    <property type="match status" value="1"/>
</dbReference>
<comment type="catalytic activity">
    <reaction evidence="7">
        <text>(2E)-4-hydroxy-3-methylbut-2-enyl diphosphate + oxidized [flavodoxin] + H2O + 2 H(+) = 2-C-methyl-D-erythritol 2,4-cyclic diphosphate + reduced [flavodoxin]</text>
        <dbReference type="Rhea" id="RHEA:43604"/>
        <dbReference type="Rhea" id="RHEA-COMP:10622"/>
        <dbReference type="Rhea" id="RHEA-COMP:10623"/>
        <dbReference type="ChEBI" id="CHEBI:15377"/>
        <dbReference type="ChEBI" id="CHEBI:15378"/>
        <dbReference type="ChEBI" id="CHEBI:57618"/>
        <dbReference type="ChEBI" id="CHEBI:58210"/>
        <dbReference type="ChEBI" id="CHEBI:58483"/>
        <dbReference type="ChEBI" id="CHEBI:128753"/>
        <dbReference type="EC" id="1.17.7.3"/>
    </reaction>
</comment>
<feature type="binding site" evidence="7">
    <location>
        <position position="281"/>
    </location>
    <ligand>
        <name>[4Fe-4S] cluster</name>
        <dbReference type="ChEBI" id="CHEBI:49883"/>
    </ligand>
</feature>
<evidence type="ECO:0000256" key="6">
    <source>
        <dbReference type="ARBA" id="ARBA00023229"/>
    </source>
</evidence>
<dbReference type="EC" id="1.17.7.3" evidence="7"/>
<dbReference type="SUPFAM" id="SSF51717">
    <property type="entry name" value="Dihydropteroate synthetase-like"/>
    <property type="match status" value="1"/>
</dbReference>
<dbReference type="GO" id="GO:0016114">
    <property type="term" value="P:terpenoid biosynthetic process"/>
    <property type="evidence" value="ECO:0007669"/>
    <property type="project" value="InterPro"/>
</dbReference>
<keyword evidence="6 7" id="KW-0414">Isoprene biosynthesis</keyword>
<organism evidence="11 12">
    <name type="scientific">Leptospirillum ferriphilum</name>
    <dbReference type="NCBI Taxonomy" id="178606"/>
    <lineage>
        <taxon>Bacteria</taxon>
        <taxon>Pseudomonadati</taxon>
        <taxon>Nitrospirota</taxon>
        <taxon>Nitrospiria</taxon>
        <taxon>Nitrospirales</taxon>
        <taxon>Nitrospiraceae</taxon>
        <taxon>Leptospirillum</taxon>
    </lineage>
</organism>
<proteinExistence type="inferred from homology"/>
<evidence type="ECO:0000256" key="4">
    <source>
        <dbReference type="ARBA" id="ARBA00023004"/>
    </source>
</evidence>
<dbReference type="GO" id="GO:0046429">
    <property type="term" value="F:4-hydroxy-3-methylbut-2-en-1-yl diphosphate synthase activity (ferredoxin)"/>
    <property type="evidence" value="ECO:0007669"/>
    <property type="project" value="UniProtKB-UniRule"/>
</dbReference>
<evidence type="ECO:0000256" key="8">
    <source>
        <dbReference type="SAM" id="MobiDB-lite"/>
    </source>
</evidence>
<dbReference type="InterPro" id="IPR045854">
    <property type="entry name" value="NO2/SO3_Rdtase_4Fe4S_sf"/>
</dbReference>
<comment type="similarity">
    <text evidence="7">Belongs to the IspG family.</text>
</comment>
<dbReference type="Proteomes" id="UP000029452">
    <property type="component" value="Unassembled WGS sequence"/>
</dbReference>
<reference evidence="11 12" key="1">
    <citation type="submission" date="2014-06" db="EMBL/GenBank/DDBJ databases">
        <title>Draft genome sequence of iron oxidizing acidophile Leptospirillum ferriphilum DSM14647.</title>
        <authorList>
            <person name="Cardenas J.P."/>
            <person name="Lazcano M."/>
            <person name="Ossandon F.J."/>
            <person name="Corbett M."/>
            <person name="Holmes D.S."/>
            <person name="Watkin E."/>
        </authorList>
    </citation>
    <scope>NUCLEOTIDE SEQUENCE [LARGE SCALE GENOMIC DNA]</scope>
    <source>
        <strain evidence="11 12">DSM 14647</strain>
    </source>
</reference>
<dbReference type="Gene3D" id="3.30.413.10">
    <property type="entry name" value="Sulfite Reductase Hemoprotein, domain 1"/>
    <property type="match status" value="1"/>
</dbReference>
<dbReference type="GO" id="GO:0051539">
    <property type="term" value="F:4 iron, 4 sulfur cluster binding"/>
    <property type="evidence" value="ECO:0007669"/>
    <property type="project" value="UniProtKB-UniRule"/>
</dbReference>
<keyword evidence="1 7" id="KW-0004">4Fe-4S</keyword>
<dbReference type="PANTHER" id="PTHR30454:SF0">
    <property type="entry name" value="4-HYDROXY-3-METHYLBUT-2-EN-1-YL DIPHOSPHATE SYNTHASE (FERREDOXIN), CHLOROPLASTIC"/>
    <property type="match status" value="1"/>
</dbReference>
<dbReference type="UniPathway" id="UPA00056">
    <property type="reaction ID" value="UER00096"/>
</dbReference>
<keyword evidence="5 7" id="KW-0411">Iron-sulfur</keyword>
<comment type="pathway">
    <text evidence="7">Isoprenoid biosynthesis; isopentenyl diphosphate biosynthesis via DXP pathway; isopentenyl diphosphate from 1-deoxy-D-xylulose 5-phosphate: step 5/6.</text>
</comment>
<dbReference type="NCBIfam" id="TIGR00612">
    <property type="entry name" value="ispG_gcpE"/>
    <property type="match status" value="1"/>
</dbReference>
<dbReference type="SUPFAM" id="SSF56014">
    <property type="entry name" value="Nitrite and sulphite reductase 4Fe-4S domain-like"/>
    <property type="match status" value="1"/>
</dbReference>
<keyword evidence="4 7" id="KW-0408">Iron</keyword>
<evidence type="ECO:0000313" key="12">
    <source>
        <dbReference type="Proteomes" id="UP000029452"/>
    </source>
</evidence>
<evidence type="ECO:0000256" key="3">
    <source>
        <dbReference type="ARBA" id="ARBA00023002"/>
    </source>
</evidence>
<dbReference type="InterPro" id="IPR016425">
    <property type="entry name" value="IspG_bac"/>
</dbReference>
<dbReference type="Gene3D" id="3.20.20.20">
    <property type="entry name" value="Dihydropteroate synthase-like"/>
    <property type="match status" value="1"/>
</dbReference>
<feature type="domain" description="IspG TIM-barrel" evidence="9">
    <location>
        <begin position="20"/>
        <end position="260"/>
    </location>
</feature>
<sequence length="389" mass="42258">MRREDFRKECRQMKIERKKTRRIMVGSVPIGDGAPVAVQSMTVNDTRNIPATLEEIQQLASVGCEIIRLAVVDMEAAEAVGKIRKQSPIPVIADIHFDYHLALKVLEGGVDAIRINPGNIGSQEKVRAIVDRMKDKGLPIRIGVNAGSLERDLLEQYGHPVPEAMVESALRHVQLLEKEGFYDIKISLKASNVPDTIDAYTLMSERCDYPLHIGVSEAGPLLSGTVKSAVGLGYLLAHGIGDTIRVSLAADPVEEVKVAWGILKSLNLRQRGVNVIACPTCGRLEIDVVGIAQRVEERLAHIKETMDVSILGCVVNGIGEGKEADLGIAGGQGVGIYFENGEVVKKIKDTDIEEFIIQQVEARAQNMRDGKIPASGKNGLPMHPAMGRS</sequence>
<evidence type="ECO:0000256" key="5">
    <source>
        <dbReference type="ARBA" id="ARBA00023014"/>
    </source>
</evidence>
<dbReference type="HAMAP" id="MF_00159">
    <property type="entry name" value="IspG"/>
    <property type="match status" value="1"/>
</dbReference>
<dbReference type="InterPro" id="IPR058579">
    <property type="entry name" value="IspG_C"/>
</dbReference>
<comment type="cofactor">
    <cofactor evidence="7">
        <name>[4Fe-4S] cluster</name>
        <dbReference type="ChEBI" id="CHEBI:49883"/>
    </cofactor>
    <text evidence="7">Binds 1 [4Fe-4S] cluster.</text>
</comment>
<feature type="binding site" evidence="7">
    <location>
        <position position="320"/>
    </location>
    <ligand>
        <name>[4Fe-4S] cluster</name>
        <dbReference type="ChEBI" id="CHEBI:49883"/>
    </ligand>
</feature>
<dbReference type="InterPro" id="IPR011005">
    <property type="entry name" value="Dihydropteroate_synth-like_sf"/>
</dbReference>
<dbReference type="PIRSF" id="PIRSF004640">
    <property type="entry name" value="IspG"/>
    <property type="match status" value="1"/>
</dbReference>
<evidence type="ECO:0000256" key="7">
    <source>
        <dbReference type="HAMAP-Rule" id="MF_00159"/>
    </source>
</evidence>
<accession>A0A094WER7</accession>
<dbReference type="AlphaFoldDB" id="A0A094WER7"/>
<dbReference type="PANTHER" id="PTHR30454">
    <property type="entry name" value="4-HYDROXY-3-METHYLBUT-2-EN-1-YL DIPHOSPHATE SYNTHASE"/>
    <property type="match status" value="1"/>
</dbReference>
<evidence type="ECO:0000256" key="2">
    <source>
        <dbReference type="ARBA" id="ARBA00022723"/>
    </source>
</evidence>
<comment type="caution">
    <text evidence="11">The sequence shown here is derived from an EMBL/GenBank/DDBJ whole genome shotgun (WGS) entry which is preliminary data.</text>
</comment>
<dbReference type="InterPro" id="IPR004588">
    <property type="entry name" value="IspG_bac-typ"/>
</dbReference>
<evidence type="ECO:0000256" key="1">
    <source>
        <dbReference type="ARBA" id="ARBA00022485"/>
    </source>
</evidence>
<protein>
    <recommendedName>
        <fullName evidence="7">4-hydroxy-3-methylbut-2-en-1-yl diphosphate synthase (flavodoxin)</fullName>
        <ecNumber evidence="7">1.17.7.3</ecNumber>
    </recommendedName>
    <alternativeName>
        <fullName evidence="7">1-hydroxy-2-methyl-2-(E)-butenyl 4-diphosphate synthase</fullName>
    </alternativeName>
</protein>
<gene>
    <name evidence="7" type="primary">ispG</name>
    <name evidence="11" type="ORF">LptCag_0763</name>
</gene>
<comment type="function">
    <text evidence="7">Converts 2C-methyl-D-erythritol 2,4-cyclodiphosphate (ME-2,4cPP) into 1-hydroxy-2-methyl-2-(E)-butenyl 4-diphosphate.</text>
</comment>
<dbReference type="Pfam" id="PF26540">
    <property type="entry name" value="GcpE_C"/>
    <property type="match status" value="1"/>
</dbReference>